<feature type="chain" id="PRO_5043922288" evidence="1">
    <location>
        <begin position="24"/>
        <end position="175"/>
    </location>
</feature>
<evidence type="ECO:0000313" key="3">
    <source>
        <dbReference type="Proteomes" id="UP001066276"/>
    </source>
</evidence>
<evidence type="ECO:0000313" key="2">
    <source>
        <dbReference type="EMBL" id="KAJ1206398.1"/>
    </source>
</evidence>
<evidence type="ECO:0000256" key="1">
    <source>
        <dbReference type="SAM" id="SignalP"/>
    </source>
</evidence>
<gene>
    <name evidence="2" type="ORF">NDU88_001803</name>
</gene>
<protein>
    <submittedName>
        <fullName evidence="2">Uncharacterized protein</fullName>
    </submittedName>
</protein>
<keyword evidence="1" id="KW-0732">Signal</keyword>
<organism evidence="2 3">
    <name type="scientific">Pleurodeles waltl</name>
    <name type="common">Iberian ribbed newt</name>
    <dbReference type="NCBI Taxonomy" id="8319"/>
    <lineage>
        <taxon>Eukaryota</taxon>
        <taxon>Metazoa</taxon>
        <taxon>Chordata</taxon>
        <taxon>Craniata</taxon>
        <taxon>Vertebrata</taxon>
        <taxon>Euteleostomi</taxon>
        <taxon>Amphibia</taxon>
        <taxon>Batrachia</taxon>
        <taxon>Caudata</taxon>
        <taxon>Salamandroidea</taxon>
        <taxon>Salamandridae</taxon>
        <taxon>Pleurodelinae</taxon>
        <taxon>Pleurodeles</taxon>
    </lineage>
</organism>
<sequence>MSGNRGFMIYLFCSSLYLLLASTDHETSQDNLSLDVEGGDTVDISLPSVDNETQYVLLQDLYEEPTIHQTQTDVQIQTSSEGGSVRVHGPLIDLLARVAARTSSPRQRRRVNTLALQARVFTRVSSPRQQRRVNTLDAPRVSATACGGLKHKLQPSFQPGTAVFHTLTSDPDTGA</sequence>
<comment type="caution">
    <text evidence="2">The sequence shown here is derived from an EMBL/GenBank/DDBJ whole genome shotgun (WGS) entry which is preliminary data.</text>
</comment>
<reference evidence="2" key="1">
    <citation type="journal article" date="2022" name="bioRxiv">
        <title>Sequencing and chromosome-scale assembly of the giantPleurodeles waltlgenome.</title>
        <authorList>
            <person name="Brown T."/>
            <person name="Elewa A."/>
            <person name="Iarovenko S."/>
            <person name="Subramanian E."/>
            <person name="Araus A.J."/>
            <person name="Petzold A."/>
            <person name="Susuki M."/>
            <person name="Suzuki K.-i.T."/>
            <person name="Hayashi T."/>
            <person name="Toyoda A."/>
            <person name="Oliveira C."/>
            <person name="Osipova E."/>
            <person name="Leigh N.D."/>
            <person name="Simon A."/>
            <person name="Yun M.H."/>
        </authorList>
    </citation>
    <scope>NUCLEOTIDE SEQUENCE</scope>
    <source>
        <strain evidence="2">20211129_DDA</strain>
        <tissue evidence="2">Liver</tissue>
    </source>
</reference>
<feature type="signal peptide" evidence="1">
    <location>
        <begin position="1"/>
        <end position="23"/>
    </location>
</feature>
<dbReference type="EMBL" id="JANPWB010000002">
    <property type="protein sequence ID" value="KAJ1206398.1"/>
    <property type="molecule type" value="Genomic_DNA"/>
</dbReference>
<dbReference type="AlphaFoldDB" id="A0AAV7VYP9"/>
<accession>A0AAV7VYP9</accession>
<proteinExistence type="predicted"/>
<name>A0AAV7VYP9_PLEWA</name>
<keyword evidence="3" id="KW-1185">Reference proteome</keyword>
<dbReference type="Proteomes" id="UP001066276">
    <property type="component" value="Chromosome 1_2"/>
</dbReference>